<accession>A0A4Q7E8M6</accession>
<dbReference type="GO" id="GO:0006310">
    <property type="term" value="P:DNA recombination"/>
    <property type="evidence" value="ECO:0007669"/>
    <property type="project" value="InterPro"/>
</dbReference>
<evidence type="ECO:0000256" key="4">
    <source>
        <dbReference type="ARBA" id="ARBA00022801"/>
    </source>
</evidence>
<name>A0A4Q7E8M6_9CYAN</name>
<keyword evidence="10" id="KW-1185">Reference proteome</keyword>
<dbReference type="GO" id="GO:0003676">
    <property type="term" value="F:nucleic acid binding"/>
    <property type="evidence" value="ECO:0007669"/>
    <property type="project" value="InterPro"/>
</dbReference>
<evidence type="ECO:0000259" key="7">
    <source>
        <dbReference type="Pfam" id="PF02272"/>
    </source>
</evidence>
<dbReference type="Pfam" id="PF17768">
    <property type="entry name" value="RecJ_OB"/>
    <property type="match status" value="1"/>
</dbReference>
<organism evidence="9 10">
    <name type="scientific">Leptolyngbya iicbica LK</name>
    <dbReference type="NCBI Taxonomy" id="2294035"/>
    <lineage>
        <taxon>Bacteria</taxon>
        <taxon>Bacillati</taxon>
        <taxon>Cyanobacteriota</taxon>
        <taxon>Cyanophyceae</taxon>
        <taxon>Leptolyngbyales</taxon>
        <taxon>Leptolyngbyaceae</taxon>
        <taxon>Leptolyngbya group</taxon>
        <taxon>Leptolyngbya</taxon>
        <taxon>Leptolyngbya iicbica</taxon>
    </lineage>
</organism>
<dbReference type="SUPFAM" id="SSF64182">
    <property type="entry name" value="DHH phosphoesterases"/>
    <property type="match status" value="1"/>
</dbReference>
<dbReference type="AlphaFoldDB" id="A0A4Q7E8M6"/>
<sequence length="778" mass="86424">MTFPRFQWHLDDRDLPPAEWQAEFAAWAAHQNWPTPFIELVGQLLWQRGWRQLNEIRGYLDAAVYEPTAPGAFGEEMTRAIARLSTAHQQQEKVAIWGDFDADGLTATAVLWEGLGQFFPQTERLRYYIPNRFTESHGLSIAGLDELAAWGCNLVVTCDTGSTATTELAYAAELGMDVIVTDHHTLAESRPPIIALINPRQLPEGHPLADLSGVAVAYKLMEALYAALPEIPQQPLTVLLDLVAIGLIADLVALRGDCRYLTQRGLQVLEAQAQTGVRPGVTKLLEFCKRTGDRPSDVAFGIGPRINAVSRIHGDASFGVELLTSRDRRQAEALALEAELANTRRKELQANVLHQAQLQLAQLDLSTTQVILLSDPQWSPGVLGLVASQIAQEYDRPTILFQTKTTAAPGQPLMARGSARSVHQIDLYALVKAQDHLLTSFGGHPFAAGMTLPVENLPLLSAGLNRAVRAYLPTTDLTQPPPLRVDCEVTVTDLGKDLFRTLKLLEPYGMGNPTPRLLLRQVQITNLWEETLKDRRGGKQRYHKLSFDIVDPSTEARFSGHWWGHRRADLPEGHYDLVVELDVNMYKKRYEARLVDLRPVAVASATGTPSQTAWLIDQRDSAMDAAPPPAMFHCPTDWSDFVPYRSAHDYLTLAYPPPSPLAAELQWQQLLGVAKYLARTGERRSIAALQAKLGLSDRTFDVAIAALQSLGYTVQRQLDELGLMAPPTMPTSTQYQQAARRFLSAWQEEHFRQQYFYEVPVDILEQVLGAMPPNSASA</sequence>
<evidence type="ECO:0000313" key="9">
    <source>
        <dbReference type="EMBL" id="RZM78734.1"/>
    </source>
</evidence>
<dbReference type="GO" id="GO:0008409">
    <property type="term" value="F:5'-3' exonuclease activity"/>
    <property type="evidence" value="ECO:0007669"/>
    <property type="project" value="InterPro"/>
</dbReference>
<dbReference type="NCBIfam" id="TIGR00644">
    <property type="entry name" value="recJ"/>
    <property type="match status" value="1"/>
</dbReference>
<dbReference type="RefSeq" id="WP_052288583.1">
    <property type="nucleotide sequence ID" value="NZ_QVFV01000002.1"/>
</dbReference>
<dbReference type="Gene3D" id="3.10.310.30">
    <property type="match status" value="1"/>
</dbReference>
<dbReference type="InterPro" id="IPR004610">
    <property type="entry name" value="RecJ"/>
</dbReference>
<dbReference type="OrthoDB" id="9809852at2"/>
<dbReference type="Pfam" id="PF01368">
    <property type="entry name" value="DHH"/>
    <property type="match status" value="1"/>
</dbReference>
<feature type="domain" description="RecJ OB" evidence="8">
    <location>
        <begin position="485"/>
        <end position="593"/>
    </location>
</feature>
<keyword evidence="4" id="KW-0378">Hydrolase</keyword>
<dbReference type="InterPro" id="IPR038763">
    <property type="entry name" value="DHH_sf"/>
</dbReference>
<dbReference type="EMBL" id="QVFV01000002">
    <property type="protein sequence ID" value="RZM78734.1"/>
    <property type="molecule type" value="Genomic_DNA"/>
</dbReference>
<dbReference type="Gene3D" id="3.90.1640.30">
    <property type="match status" value="1"/>
</dbReference>
<evidence type="ECO:0000256" key="5">
    <source>
        <dbReference type="ARBA" id="ARBA00022839"/>
    </source>
</evidence>
<reference evidence="9 10" key="1">
    <citation type="submission" date="2018-11" db="EMBL/GenBank/DDBJ databases">
        <title>Whole genome sequencing of an environmental sample.</title>
        <authorList>
            <person name="Sarangi A.N."/>
            <person name="Singh D."/>
            <person name="Tripathy S."/>
        </authorList>
    </citation>
    <scope>NUCLEOTIDE SEQUENCE [LARGE SCALE GENOMIC DNA]</scope>
    <source>
        <strain evidence="9 10">Lakshadweep</strain>
    </source>
</reference>
<evidence type="ECO:0000256" key="2">
    <source>
        <dbReference type="ARBA" id="ARBA00019841"/>
    </source>
</evidence>
<protein>
    <recommendedName>
        <fullName evidence="2">Single-stranded-DNA-specific exonuclease RecJ</fullName>
    </recommendedName>
</protein>
<dbReference type="Pfam" id="PF02272">
    <property type="entry name" value="DHHA1"/>
    <property type="match status" value="1"/>
</dbReference>
<feature type="domain" description="DDH" evidence="6">
    <location>
        <begin position="93"/>
        <end position="246"/>
    </location>
</feature>
<dbReference type="InterPro" id="IPR051673">
    <property type="entry name" value="SSDNA_exonuclease_RecJ"/>
</dbReference>
<evidence type="ECO:0000259" key="8">
    <source>
        <dbReference type="Pfam" id="PF17768"/>
    </source>
</evidence>
<dbReference type="InterPro" id="IPR041122">
    <property type="entry name" value="RecJ_OB"/>
</dbReference>
<evidence type="ECO:0000259" key="6">
    <source>
        <dbReference type="Pfam" id="PF01368"/>
    </source>
</evidence>
<comment type="caution">
    <text evidence="9">The sequence shown here is derived from an EMBL/GenBank/DDBJ whole genome shotgun (WGS) entry which is preliminary data.</text>
</comment>
<keyword evidence="5 9" id="KW-0269">Exonuclease</keyword>
<keyword evidence="3" id="KW-0540">Nuclease</keyword>
<dbReference type="GO" id="GO:0006281">
    <property type="term" value="P:DNA repair"/>
    <property type="evidence" value="ECO:0007669"/>
    <property type="project" value="InterPro"/>
</dbReference>
<proteinExistence type="inferred from homology"/>
<dbReference type="InterPro" id="IPR001667">
    <property type="entry name" value="DDH_dom"/>
</dbReference>
<comment type="similarity">
    <text evidence="1">Belongs to the RecJ family.</text>
</comment>
<dbReference type="Proteomes" id="UP000292459">
    <property type="component" value="Unassembled WGS sequence"/>
</dbReference>
<dbReference type="InterPro" id="IPR003156">
    <property type="entry name" value="DHHA1_dom"/>
</dbReference>
<dbReference type="PANTHER" id="PTHR30255">
    <property type="entry name" value="SINGLE-STRANDED-DNA-SPECIFIC EXONUCLEASE RECJ"/>
    <property type="match status" value="1"/>
</dbReference>
<evidence type="ECO:0000313" key="10">
    <source>
        <dbReference type="Proteomes" id="UP000292459"/>
    </source>
</evidence>
<gene>
    <name evidence="9" type="primary">recJ</name>
    <name evidence="9" type="ORF">DYY88_07995</name>
</gene>
<dbReference type="PANTHER" id="PTHR30255:SF2">
    <property type="entry name" value="SINGLE-STRANDED-DNA-SPECIFIC EXONUCLEASE RECJ"/>
    <property type="match status" value="1"/>
</dbReference>
<feature type="domain" description="DHHA1" evidence="7">
    <location>
        <begin position="369"/>
        <end position="468"/>
    </location>
</feature>
<evidence type="ECO:0000256" key="3">
    <source>
        <dbReference type="ARBA" id="ARBA00022722"/>
    </source>
</evidence>
<evidence type="ECO:0000256" key="1">
    <source>
        <dbReference type="ARBA" id="ARBA00005915"/>
    </source>
</evidence>